<keyword evidence="2" id="KW-1185">Reference proteome</keyword>
<proteinExistence type="predicted"/>
<evidence type="ECO:0000313" key="2">
    <source>
        <dbReference type="Proteomes" id="UP001165121"/>
    </source>
</evidence>
<dbReference type="AlphaFoldDB" id="A0A9W6UCM5"/>
<name>A0A9W6UCM5_9STRA</name>
<protein>
    <submittedName>
        <fullName evidence="1">Unnamed protein product</fullName>
    </submittedName>
</protein>
<reference evidence="1" key="1">
    <citation type="submission" date="2023-04" db="EMBL/GenBank/DDBJ databases">
        <title>Phytophthora fragariaefolia NBRC 109709.</title>
        <authorList>
            <person name="Ichikawa N."/>
            <person name="Sato H."/>
            <person name="Tonouchi N."/>
        </authorList>
    </citation>
    <scope>NUCLEOTIDE SEQUENCE</scope>
    <source>
        <strain evidence="1">NBRC 109709</strain>
    </source>
</reference>
<dbReference type="Proteomes" id="UP001165121">
    <property type="component" value="Unassembled WGS sequence"/>
</dbReference>
<dbReference type="EMBL" id="BSXT01000541">
    <property type="protein sequence ID" value="GMF29613.1"/>
    <property type="molecule type" value="Genomic_DNA"/>
</dbReference>
<sequence>MSGERQSKIIFDRYNARCIRTGQLRRSPAAVDTQRSRMVHFARFVRDFDRTEKAQGHRSWFELSSEEQLKYEIPIEWRRQLTTFTSEAFRLFTDVILPTVVLNRMSKRRMKVYSSSNDQSIPEQRVGVGKPWSSQEEIFLVKRWGSFMKHEQLTLESFLKMNYSTRSFSCLRCPSRSSLMAWKKIRALVDSWKFVSAFNEKCQPGWFELDDDEQDLQLLWTELPDNFEALEQGVFEAVETVMLNCGGVLKENPAHTKQSVVPLPSRCEPAPNQDVRSSDLAPLTLLCRRNVEISTFVPSDTALDRLLQEDDDAESEAELQQPASAALLTTNDATSLLVRCLPSSTKMHGVVETMGIKAEIASAQQPVELEPVEVNMDTTCSITQKLFSAFQVQQKEVQQGICRLQTILSEEAERTKGCIRDMQLDKKNSVRAGLVKHLELVANLQKNRLLSALHNANEICAQNGTEARSLMQELLSRGSESPLNDSTGLDVVMCAGDYVV</sequence>
<organism evidence="1 2">
    <name type="scientific">Phytophthora fragariaefolia</name>
    <dbReference type="NCBI Taxonomy" id="1490495"/>
    <lineage>
        <taxon>Eukaryota</taxon>
        <taxon>Sar</taxon>
        <taxon>Stramenopiles</taxon>
        <taxon>Oomycota</taxon>
        <taxon>Peronosporomycetes</taxon>
        <taxon>Peronosporales</taxon>
        <taxon>Peronosporaceae</taxon>
        <taxon>Phytophthora</taxon>
    </lineage>
</organism>
<comment type="caution">
    <text evidence="1">The sequence shown here is derived from an EMBL/GenBank/DDBJ whole genome shotgun (WGS) entry which is preliminary data.</text>
</comment>
<accession>A0A9W6UCM5</accession>
<dbReference type="OrthoDB" id="100082at2759"/>
<evidence type="ECO:0000313" key="1">
    <source>
        <dbReference type="EMBL" id="GMF29613.1"/>
    </source>
</evidence>
<gene>
    <name evidence="1" type="ORF">Pfra01_000637100</name>
</gene>